<comment type="caution">
    <text evidence="15">The sequence shown here is derived from an EMBL/GenBank/DDBJ whole genome shotgun (WGS) entry which is preliminary data.</text>
</comment>
<sequence length="985" mass="110770">MILNWAILILLIFCLGCEALFEDQVGKFDWTARHLGCFSQVQLTRSESGDELLLASTEKNTLGRINVNTGDLLWRQNNEDNFTQPPQFSVKDSRIVVLLNNGEFVRSFDSAMGALKWQQKLKIDTSKKVKFAHSKKVVAVLSNSGVTIIVGNERVNQRWTANLDSESQWIDIIVTEDHSIVVVGISNNNKEIRMVHIDYKTGGIVNIYRHALTNGILPNSCIVTGNYIVCSPGNQGKAGSVFALDILSTSPKPIETLVGPTDLKLEPIPLYPNYFVAHSTLKSFVCSISENVVKIMKTIDRPTLFAAADHYDPTTNLQSVDFAAYYKSQNSIQVFNLLNLNEAVHVKLSQSVVNQADLKIFKFLTSGQGSFQFLIVRNDCEVDFYEASSGVSTTDGKTTSDLALEWVRFEALASISAVEMIDLPLSESQARIESEFGSEDVPIWRSFALRITSQIEQFQRFLVTLGDKIVHSFHLLTTKQATPTFVIRNLLGYEQRPPRKQRCATIPTESEKAAITLERDYFNLRKIIVVTTLSGSVYGLSNDNGDVLWSLNLGNNVVPFRDQLGQPKMPLFIQRSTTYYQYPSQAAVVFNTKRSDESKITFFNPVTGVAVDTINVKNLKRVEILPFPSAEMLQPLLILPEDGKMSFYPELPADYEPPYPVYLMFFDQKAGVLRGTQVDFRKRNLIENWSSNLGFSTEKEKIVALAGKPSHQKVHSQGKVLGDRSVLYKYSNPNLFALASVDELQTAFTISLMDAVSGQILYTARHARSQPPIHLVLCENWLVYTYWNEKARRTEMGVIELYEGREQTNAQHFNSFTTLKHPLTIHAQSYVFSQGVSAIAVSETEQGLTTRSLIIAMPFGGLLEVSRRFVDARRRIDLTPEMRDEMIIPYMPELPVSTEDLINYNQSLHHIQGIKTASSGLESTSLVFVYGLDMFYTRVTPSGTFDILKDDFDYVLIALVVTVLIIASVACKKIWRANNLKQAWK</sequence>
<evidence type="ECO:0000256" key="5">
    <source>
        <dbReference type="ARBA" id="ARBA00022692"/>
    </source>
</evidence>
<keyword evidence="16" id="KW-1185">Reference proteome</keyword>
<feature type="chain" id="PRO_5042236835" description="ER membrane protein complex subunit 1" evidence="12">
    <location>
        <begin position="20"/>
        <end position="985"/>
    </location>
</feature>
<evidence type="ECO:0000256" key="7">
    <source>
        <dbReference type="ARBA" id="ARBA00022824"/>
    </source>
</evidence>
<evidence type="ECO:0000256" key="8">
    <source>
        <dbReference type="ARBA" id="ARBA00022989"/>
    </source>
</evidence>
<evidence type="ECO:0000256" key="10">
    <source>
        <dbReference type="ARBA" id="ARBA00023180"/>
    </source>
</evidence>
<dbReference type="InterPro" id="IPR011047">
    <property type="entry name" value="Quinoprotein_ADH-like_sf"/>
</dbReference>
<comment type="similarity">
    <text evidence="2">Belongs to the EMC1 family.</text>
</comment>
<name>A0AAD4R600_9BILA</name>
<evidence type="ECO:0000256" key="4">
    <source>
        <dbReference type="ARBA" id="ARBA00020824"/>
    </source>
</evidence>
<comment type="subcellular location">
    <subcellularLocation>
        <location evidence="1">Endoplasmic reticulum membrane</location>
        <topology evidence="1">Single-pass type I membrane protein</topology>
    </subcellularLocation>
</comment>
<keyword evidence="9 11" id="KW-0472">Membrane</keyword>
<gene>
    <name evidence="15" type="ORF">DdX_09848</name>
</gene>
<evidence type="ECO:0000256" key="9">
    <source>
        <dbReference type="ARBA" id="ARBA00023136"/>
    </source>
</evidence>
<dbReference type="SMART" id="SM00564">
    <property type="entry name" value="PQQ"/>
    <property type="match status" value="3"/>
</dbReference>
<proteinExistence type="inferred from homology"/>
<evidence type="ECO:0000256" key="6">
    <source>
        <dbReference type="ARBA" id="ARBA00022729"/>
    </source>
</evidence>
<accession>A0AAD4R600</accession>
<dbReference type="PANTHER" id="PTHR21573">
    <property type="entry name" value="ER MEMBRANE PROTEIN COMPLEX SUBUNIT 1"/>
    <property type="match status" value="1"/>
</dbReference>
<evidence type="ECO:0000259" key="14">
    <source>
        <dbReference type="Pfam" id="PF25293"/>
    </source>
</evidence>
<evidence type="ECO:0000256" key="12">
    <source>
        <dbReference type="SAM" id="SignalP"/>
    </source>
</evidence>
<evidence type="ECO:0000313" key="16">
    <source>
        <dbReference type="Proteomes" id="UP001201812"/>
    </source>
</evidence>
<evidence type="ECO:0000256" key="1">
    <source>
        <dbReference type="ARBA" id="ARBA00004115"/>
    </source>
</evidence>
<feature type="domain" description="EMC1 first beta-propeller" evidence="14">
    <location>
        <begin position="19"/>
        <end position="386"/>
    </location>
</feature>
<keyword evidence="8 11" id="KW-1133">Transmembrane helix</keyword>
<dbReference type="InterPro" id="IPR015943">
    <property type="entry name" value="WD40/YVTN_repeat-like_dom_sf"/>
</dbReference>
<dbReference type="PANTHER" id="PTHR21573:SF0">
    <property type="entry name" value="ER MEMBRANE PROTEIN COMPLEX SUBUNIT 1"/>
    <property type="match status" value="1"/>
</dbReference>
<evidence type="ECO:0000313" key="15">
    <source>
        <dbReference type="EMBL" id="KAI1711888.1"/>
    </source>
</evidence>
<feature type="transmembrane region" description="Helical" evidence="11">
    <location>
        <begin position="954"/>
        <end position="975"/>
    </location>
</feature>
<organism evidence="15 16">
    <name type="scientific">Ditylenchus destructor</name>
    <dbReference type="NCBI Taxonomy" id="166010"/>
    <lineage>
        <taxon>Eukaryota</taxon>
        <taxon>Metazoa</taxon>
        <taxon>Ecdysozoa</taxon>
        <taxon>Nematoda</taxon>
        <taxon>Chromadorea</taxon>
        <taxon>Rhabditida</taxon>
        <taxon>Tylenchina</taxon>
        <taxon>Tylenchomorpha</taxon>
        <taxon>Sphaerularioidea</taxon>
        <taxon>Anguinidae</taxon>
        <taxon>Anguininae</taxon>
        <taxon>Ditylenchus</taxon>
    </lineage>
</organism>
<reference evidence="15" key="1">
    <citation type="submission" date="2022-01" db="EMBL/GenBank/DDBJ databases">
        <title>Genome Sequence Resource for Two Populations of Ditylenchus destructor, the Migratory Endoparasitic Phytonematode.</title>
        <authorList>
            <person name="Zhang H."/>
            <person name="Lin R."/>
            <person name="Xie B."/>
        </authorList>
    </citation>
    <scope>NUCLEOTIDE SEQUENCE</scope>
    <source>
        <strain evidence="15">BazhouSP</strain>
    </source>
</reference>
<keyword evidence="6 12" id="KW-0732">Signal</keyword>
<evidence type="ECO:0000256" key="2">
    <source>
        <dbReference type="ARBA" id="ARBA00007904"/>
    </source>
</evidence>
<evidence type="ECO:0000256" key="3">
    <source>
        <dbReference type="ARBA" id="ARBA00011276"/>
    </source>
</evidence>
<evidence type="ECO:0000256" key="11">
    <source>
        <dbReference type="SAM" id="Phobius"/>
    </source>
</evidence>
<dbReference type="InterPro" id="IPR026895">
    <property type="entry name" value="EMC1"/>
</dbReference>
<dbReference type="Pfam" id="PF07774">
    <property type="entry name" value="EMC1_C"/>
    <property type="match status" value="1"/>
</dbReference>
<dbReference type="Proteomes" id="UP001201812">
    <property type="component" value="Unassembled WGS sequence"/>
</dbReference>
<dbReference type="InterPro" id="IPR011678">
    <property type="entry name" value="EMC1_C"/>
</dbReference>
<dbReference type="SUPFAM" id="SSF50998">
    <property type="entry name" value="Quinoprotein alcohol dehydrogenase-like"/>
    <property type="match status" value="1"/>
</dbReference>
<keyword evidence="7" id="KW-0256">Endoplasmic reticulum</keyword>
<dbReference type="AlphaFoldDB" id="A0AAD4R600"/>
<dbReference type="GO" id="GO:0072546">
    <property type="term" value="C:EMC complex"/>
    <property type="evidence" value="ECO:0007669"/>
    <property type="project" value="InterPro"/>
</dbReference>
<keyword evidence="10" id="KW-0325">Glycoprotein</keyword>
<comment type="subunit">
    <text evidence="3">Component of the ER membrane protein complex (EMC).</text>
</comment>
<dbReference type="Gene3D" id="2.130.10.10">
    <property type="entry name" value="YVTN repeat-like/Quinoprotein amine dehydrogenase"/>
    <property type="match status" value="1"/>
</dbReference>
<dbReference type="EMBL" id="JAKKPZ010000020">
    <property type="protein sequence ID" value="KAI1711888.1"/>
    <property type="molecule type" value="Genomic_DNA"/>
</dbReference>
<evidence type="ECO:0000259" key="13">
    <source>
        <dbReference type="Pfam" id="PF07774"/>
    </source>
</evidence>
<feature type="signal peptide" evidence="12">
    <location>
        <begin position="1"/>
        <end position="19"/>
    </location>
</feature>
<dbReference type="InterPro" id="IPR058545">
    <property type="entry name" value="Beta-prop_EMC1_1st"/>
</dbReference>
<protein>
    <recommendedName>
        <fullName evidence="4">ER membrane protein complex subunit 1</fullName>
    </recommendedName>
</protein>
<dbReference type="Pfam" id="PF25293">
    <property type="entry name" value="Beta-prop_EMC1_N"/>
    <property type="match status" value="1"/>
</dbReference>
<dbReference type="GO" id="GO:0034975">
    <property type="term" value="P:protein folding in endoplasmic reticulum"/>
    <property type="evidence" value="ECO:0007669"/>
    <property type="project" value="TreeGrafter"/>
</dbReference>
<keyword evidence="5 11" id="KW-0812">Transmembrane</keyword>
<dbReference type="InterPro" id="IPR018391">
    <property type="entry name" value="PQQ_b-propeller_rpt"/>
</dbReference>
<feature type="domain" description="ER membrane protein complex subunit 1 C-terminal" evidence="13">
    <location>
        <begin position="778"/>
        <end position="984"/>
    </location>
</feature>